<evidence type="ECO:0000313" key="13">
    <source>
        <dbReference type="Proteomes" id="UP000663882"/>
    </source>
</evidence>
<keyword evidence="9" id="KW-1133">Transmembrane helix</keyword>
<dbReference type="SUPFAM" id="SSF57716">
    <property type="entry name" value="Glucocorticoid receptor-like (DNA-binding domain)"/>
    <property type="match status" value="1"/>
</dbReference>
<evidence type="ECO:0000256" key="3">
    <source>
        <dbReference type="ARBA" id="ARBA00022833"/>
    </source>
</evidence>
<keyword evidence="4" id="KW-0805">Transcription regulation</keyword>
<dbReference type="GO" id="GO:0030154">
    <property type="term" value="P:cell differentiation"/>
    <property type="evidence" value="ECO:0007669"/>
    <property type="project" value="TreeGrafter"/>
</dbReference>
<evidence type="ECO:0000256" key="9">
    <source>
        <dbReference type="SAM" id="Phobius"/>
    </source>
</evidence>
<evidence type="ECO:0000256" key="2">
    <source>
        <dbReference type="ARBA" id="ARBA00022771"/>
    </source>
</evidence>
<dbReference type="PRINTS" id="PR00047">
    <property type="entry name" value="STROIDFINGER"/>
</dbReference>
<evidence type="ECO:0000256" key="8">
    <source>
        <dbReference type="ARBA" id="ARBA00023242"/>
    </source>
</evidence>
<keyword evidence="8" id="KW-0539">Nucleus</keyword>
<comment type="caution">
    <text evidence="11">The sequence shown here is derived from an EMBL/GenBank/DDBJ whole genome shotgun (WGS) entry which is preliminary data.</text>
</comment>
<evidence type="ECO:0000259" key="10">
    <source>
        <dbReference type="PROSITE" id="PS51030"/>
    </source>
</evidence>
<dbReference type="SMART" id="SM00399">
    <property type="entry name" value="ZnF_C4"/>
    <property type="match status" value="1"/>
</dbReference>
<evidence type="ECO:0000313" key="12">
    <source>
        <dbReference type="EMBL" id="CAF3962604.1"/>
    </source>
</evidence>
<evidence type="ECO:0000256" key="5">
    <source>
        <dbReference type="ARBA" id="ARBA00023125"/>
    </source>
</evidence>
<keyword evidence="9" id="KW-0472">Membrane</keyword>
<sequence>MSVKTKKSKIFPHECEICGAPAEYSFFGVISCYPCKMFFKRNANVGQAAFICNFDGQCKINRYNRHICPACRLATCFKCGMSTHKFRESRKIKPKRNILVKVQVQNQPEKLPTLNLLQSDQSLLTTNQWTLLTNLFHCYKESRILPFSQRLIDIYDASQSNYVIYKELVEEFLVSLYETAGTYLRSNDDLRKLSSDDRSIILRNAADNVCCMSGTFIMQYSYLYNLDAFLNTMRIKYGKRTMDIHVWARKFIDPDIVLAKLSLSLFAFSENTCCYYSNISNDLTNPINILEIQNKYAEVTWKYLLYKYGHYDAVKRYLNIILWLISMSILTFHAQTLKVHMNDLYSLIEQTELTLILDDVDQIIETNQYD</sequence>
<dbReference type="Gene3D" id="3.30.50.10">
    <property type="entry name" value="Erythroid Transcription Factor GATA-1, subunit A"/>
    <property type="match status" value="1"/>
</dbReference>
<dbReference type="GO" id="GO:0008270">
    <property type="term" value="F:zinc ion binding"/>
    <property type="evidence" value="ECO:0007669"/>
    <property type="project" value="UniProtKB-KW"/>
</dbReference>
<feature type="transmembrane region" description="Helical" evidence="9">
    <location>
        <begin position="317"/>
        <end position="337"/>
    </location>
</feature>
<dbReference type="EMBL" id="CAJOAX010005865">
    <property type="protein sequence ID" value="CAF3962604.1"/>
    <property type="molecule type" value="Genomic_DNA"/>
</dbReference>
<keyword evidence="1" id="KW-0479">Metal-binding</keyword>
<dbReference type="PROSITE" id="PS51030">
    <property type="entry name" value="NUCLEAR_REC_DBD_2"/>
    <property type="match status" value="1"/>
</dbReference>
<organism evidence="11 13">
    <name type="scientific">Rotaria sordida</name>
    <dbReference type="NCBI Taxonomy" id="392033"/>
    <lineage>
        <taxon>Eukaryota</taxon>
        <taxon>Metazoa</taxon>
        <taxon>Spiralia</taxon>
        <taxon>Gnathifera</taxon>
        <taxon>Rotifera</taxon>
        <taxon>Eurotatoria</taxon>
        <taxon>Bdelloidea</taxon>
        <taxon>Philodinida</taxon>
        <taxon>Philodinidae</taxon>
        <taxon>Rotaria</taxon>
    </lineage>
</organism>
<dbReference type="Pfam" id="PF00105">
    <property type="entry name" value="zf-C4"/>
    <property type="match status" value="1"/>
</dbReference>
<keyword evidence="7" id="KW-0675">Receptor</keyword>
<reference evidence="11" key="1">
    <citation type="submission" date="2021-02" db="EMBL/GenBank/DDBJ databases">
        <authorList>
            <person name="Nowell W R."/>
        </authorList>
    </citation>
    <scope>NUCLEOTIDE SEQUENCE</scope>
</reference>
<dbReference type="AlphaFoldDB" id="A0A814VG43"/>
<dbReference type="Proteomes" id="UP000663882">
    <property type="component" value="Unassembled WGS sequence"/>
</dbReference>
<gene>
    <name evidence="12" type="ORF">OTI717_LOCUS26986</name>
    <name evidence="11" type="ORF">RFH988_LOCUS23888</name>
</gene>
<feature type="domain" description="Nuclear receptor" evidence="10">
    <location>
        <begin position="12"/>
        <end position="88"/>
    </location>
</feature>
<dbReference type="GO" id="GO:0004879">
    <property type="term" value="F:nuclear receptor activity"/>
    <property type="evidence" value="ECO:0007669"/>
    <property type="project" value="TreeGrafter"/>
</dbReference>
<keyword evidence="6" id="KW-0804">Transcription</keyword>
<dbReference type="GO" id="GO:0000978">
    <property type="term" value="F:RNA polymerase II cis-regulatory region sequence-specific DNA binding"/>
    <property type="evidence" value="ECO:0007669"/>
    <property type="project" value="TreeGrafter"/>
</dbReference>
<dbReference type="GO" id="GO:0045944">
    <property type="term" value="P:positive regulation of transcription by RNA polymerase II"/>
    <property type="evidence" value="ECO:0007669"/>
    <property type="project" value="TreeGrafter"/>
</dbReference>
<keyword evidence="5" id="KW-0238">DNA-binding</keyword>
<dbReference type="EMBL" id="CAJNOO010001693">
    <property type="protein sequence ID" value="CAF1187977.1"/>
    <property type="molecule type" value="Genomic_DNA"/>
</dbReference>
<accession>A0A814VG43</accession>
<evidence type="ECO:0000256" key="1">
    <source>
        <dbReference type="ARBA" id="ARBA00022723"/>
    </source>
</evidence>
<evidence type="ECO:0000256" key="6">
    <source>
        <dbReference type="ARBA" id="ARBA00023163"/>
    </source>
</evidence>
<dbReference type="Proteomes" id="UP000663823">
    <property type="component" value="Unassembled WGS sequence"/>
</dbReference>
<dbReference type="InterPro" id="IPR001628">
    <property type="entry name" value="Znf_hrmn_rcpt"/>
</dbReference>
<evidence type="ECO:0000256" key="4">
    <source>
        <dbReference type="ARBA" id="ARBA00023015"/>
    </source>
</evidence>
<evidence type="ECO:0000256" key="7">
    <source>
        <dbReference type="ARBA" id="ARBA00023170"/>
    </source>
</evidence>
<name>A0A814VG43_9BILA</name>
<dbReference type="InterPro" id="IPR050234">
    <property type="entry name" value="Nuclear_hormone_rcpt_NR1"/>
</dbReference>
<dbReference type="GO" id="GO:0000122">
    <property type="term" value="P:negative regulation of transcription by RNA polymerase II"/>
    <property type="evidence" value="ECO:0007669"/>
    <property type="project" value="TreeGrafter"/>
</dbReference>
<keyword evidence="9" id="KW-0812">Transmembrane</keyword>
<keyword evidence="3" id="KW-0862">Zinc</keyword>
<dbReference type="InterPro" id="IPR013088">
    <property type="entry name" value="Znf_NHR/GATA"/>
</dbReference>
<evidence type="ECO:0000313" key="11">
    <source>
        <dbReference type="EMBL" id="CAF1187977.1"/>
    </source>
</evidence>
<dbReference type="PANTHER" id="PTHR24082">
    <property type="entry name" value="NUCLEAR HORMONE RECEPTOR"/>
    <property type="match status" value="1"/>
</dbReference>
<dbReference type="PANTHER" id="PTHR24082:SF507">
    <property type="entry name" value="BILE ACID RECEPTOR-RELATED"/>
    <property type="match status" value="1"/>
</dbReference>
<proteinExistence type="predicted"/>
<protein>
    <recommendedName>
        <fullName evidence="10">Nuclear receptor domain-containing protein</fullName>
    </recommendedName>
</protein>
<keyword evidence="2" id="KW-0863">Zinc-finger</keyword>
<dbReference type="OrthoDB" id="9975878at2759"/>